<dbReference type="PANTHER" id="PTHR42957">
    <property type="entry name" value="HELICASE MJ1565-RELATED"/>
    <property type="match status" value="1"/>
</dbReference>
<proteinExistence type="predicted"/>
<dbReference type="SUPFAM" id="SSF52540">
    <property type="entry name" value="P-loop containing nucleoside triphosphate hydrolases"/>
    <property type="match status" value="1"/>
</dbReference>
<evidence type="ECO:0000259" key="1">
    <source>
        <dbReference type="Pfam" id="PF01935"/>
    </source>
</evidence>
<dbReference type="GO" id="GO:0005524">
    <property type="term" value="F:ATP binding"/>
    <property type="evidence" value="ECO:0007669"/>
    <property type="project" value="UniProtKB-KW"/>
</dbReference>
<dbReference type="AlphaFoldDB" id="A0A6B1G0V3"/>
<dbReference type="PANTHER" id="PTHR42957:SF1">
    <property type="entry name" value="HELICASE MJ1565-RELATED"/>
    <property type="match status" value="1"/>
</dbReference>
<keyword evidence="2" id="KW-0067">ATP-binding</keyword>
<keyword evidence="2" id="KW-0547">Nucleotide-binding</keyword>
<accession>A0A6B1G0V3</accession>
<protein>
    <submittedName>
        <fullName evidence="2">ATP-binding protein</fullName>
    </submittedName>
</protein>
<dbReference type="EMBL" id="VYDA01000353">
    <property type="protein sequence ID" value="MYH61997.1"/>
    <property type="molecule type" value="Genomic_DNA"/>
</dbReference>
<comment type="caution">
    <text evidence="2">The sequence shown here is derived from an EMBL/GenBank/DDBJ whole genome shotgun (WGS) entry which is preliminary data.</text>
</comment>
<sequence length="563" mass="62793">MEQLKTKNQKLETAVGTVKGPGETLHEFTFIAPDPDRQLKHGEFVYYTAPVGGSERQILGRITGRTAVKLFPDTFMADPAVPPHTVAAMLGYESDATELFELTVTVLGFYDEHLQDFTNPRVPPQGGAPVFIAADGTLTELLSRGRQGRLGSAYIGDLLSRDPGAVPVALDVRGFTSTHLAIIASTGSGKSYLAGVLLEELLMPYNRAAVLVIDPHGEYDTLQQVQNLESFRDGGYSPRVRIFRPHDLRVRISSLTLPDLRYLLPNLSEKMHYQLGRAFRYAVRTWGEDKYTLEQLLRAVREVGDGAQSEDEAADEDPTTGALIWRLGAALRESSIFNDFENIELDELFQPGMCTLVQLNEVERREQQVIVATLLRRVYQARIDTEKGKLQRTDRNHMPFPVFSLLEEAHNFAPANADAVSSDQLKTILSEGRKFGVGVGLISQRPGRLDSDVLSQCMTQCIMRITNPIDQNRIAESVESVGRDMLKELPALSKGQVIVSGASVNTPLMLRVRTRRTEHGGEDINAPAQWRHWFEHEQPAQDAENALFAERELERDEDGMLWA</sequence>
<dbReference type="Gene3D" id="3.40.50.300">
    <property type="entry name" value="P-loop containing nucleotide triphosphate hydrolases"/>
    <property type="match status" value="2"/>
</dbReference>
<gene>
    <name evidence="2" type="ORF">F4148_09620</name>
</gene>
<name>A0A6B1G0V3_9CHLR</name>
<feature type="domain" description="Helicase HerA central" evidence="1">
    <location>
        <begin position="154"/>
        <end position="378"/>
    </location>
</feature>
<dbReference type="InterPro" id="IPR027417">
    <property type="entry name" value="P-loop_NTPase"/>
</dbReference>
<dbReference type="InterPro" id="IPR008571">
    <property type="entry name" value="HerA-like"/>
</dbReference>
<reference evidence="2" key="1">
    <citation type="submission" date="2019-09" db="EMBL/GenBank/DDBJ databases">
        <title>Characterisation of the sponge microbiome using genome-centric metagenomics.</title>
        <authorList>
            <person name="Engelberts J.P."/>
            <person name="Robbins S.J."/>
            <person name="De Goeij J.M."/>
            <person name="Aranda M."/>
            <person name="Bell S.C."/>
            <person name="Webster N.S."/>
        </authorList>
    </citation>
    <scope>NUCLEOTIDE SEQUENCE</scope>
    <source>
        <strain evidence="2">SB0675_bin_29</strain>
    </source>
</reference>
<organism evidence="2">
    <name type="scientific">Caldilineaceae bacterium SB0675_bin_29</name>
    <dbReference type="NCBI Taxonomy" id="2605266"/>
    <lineage>
        <taxon>Bacteria</taxon>
        <taxon>Bacillati</taxon>
        <taxon>Chloroflexota</taxon>
        <taxon>Caldilineae</taxon>
        <taxon>Caldilineales</taxon>
        <taxon>Caldilineaceae</taxon>
    </lineage>
</organism>
<dbReference type="Pfam" id="PF01935">
    <property type="entry name" value="DUF87"/>
    <property type="match status" value="1"/>
</dbReference>
<evidence type="ECO:0000313" key="2">
    <source>
        <dbReference type="EMBL" id="MYH61997.1"/>
    </source>
</evidence>
<dbReference type="InterPro" id="IPR002789">
    <property type="entry name" value="HerA_central"/>
</dbReference>